<dbReference type="PROSITE" id="PS00478">
    <property type="entry name" value="LIM_DOMAIN_1"/>
    <property type="match status" value="1"/>
</dbReference>
<dbReference type="InterPro" id="IPR022087">
    <property type="entry name" value="DA1-like_dom"/>
</dbReference>
<evidence type="ECO:0000256" key="1">
    <source>
        <dbReference type="ARBA" id="ARBA00022723"/>
    </source>
</evidence>
<dbReference type="Pfam" id="PF00412">
    <property type="entry name" value="LIM"/>
    <property type="match status" value="2"/>
</dbReference>
<proteinExistence type="predicted"/>
<evidence type="ECO:0000313" key="6">
    <source>
        <dbReference type="Proteomes" id="UP000290365"/>
    </source>
</evidence>
<evidence type="ECO:0000256" key="3">
    <source>
        <dbReference type="ARBA" id="ARBA00023038"/>
    </source>
</evidence>
<keyword evidence="2" id="KW-0862">Zinc</keyword>
<dbReference type="KEGG" id="kbs:EPA93_24080"/>
<dbReference type="SUPFAM" id="SSF57716">
    <property type="entry name" value="Glucocorticoid receptor-like (DNA-binding domain)"/>
    <property type="match status" value="2"/>
</dbReference>
<name>A0A4P6JUC4_KTERU</name>
<gene>
    <name evidence="5" type="ORF">EPA93_24080</name>
</gene>
<evidence type="ECO:0000256" key="2">
    <source>
        <dbReference type="ARBA" id="ARBA00022833"/>
    </source>
</evidence>
<evidence type="ECO:0000259" key="4">
    <source>
        <dbReference type="PROSITE" id="PS50023"/>
    </source>
</evidence>
<feature type="domain" description="LIM zinc-binding" evidence="4">
    <location>
        <begin position="20"/>
        <end position="79"/>
    </location>
</feature>
<dbReference type="AlphaFoldDB" id="A0A4P6JUC4"/>
<reference evidence="5 6" key="1">
    <citation type="submission" date="2019-01" db="EMBL/GenBank/DDBJ databases">
        <title>Ktedonosporobacter rubrisoli SCAWS-G2.</title>
        <authorList>
            <person name="Huang Y."/>
            <person name="Yan B."/>
        </authorList>
    </citation>
    <scope>NUCLEOTIDE SEQUENCE [LARGE SCALE GENOMIC DNA]</scope>
    <source>
        <strain evidence="5 6">SCAWS-G2</strain>
    </source>
</reference>
<evidence type="ECO:0000313" key="5">
    <source>
        <dbReference type="EMBL" id="QBD78892.1"/>
    </source>
</evidence>
<dbReference type="PANTHER" id="PTHR24209">
    <property type="entry name" value="PROTEIN DA1-RELATED 2"/>
    <property type="match status" value="1"/>
</dbReference>
<dbReference type="InterPro" id="IPR001781">
    <property type="entry name" value="Znf_LIM"/>
</dbReference>
<organism evidence="5 6">
    <name type="scientific">Ktedonosporobacter rubrisoli</name>
    <dbReference type="NCBI Taxonomy" id="2509675"/>
    <lineage>
        <taxon>Bacteria</taxon>
        <taxon>Bacillati</taxon>
        <taxon>Chloroflexota</taxon>
        <taxon>Ktedonobacteria</taxon>
        <taxon>Ktedonobacterales</taxon>
        <taxon>Ktedonosporobacteraceae</taxon>
        <taxon>Ktedonosporobacter</taxon>
    </lineage>
</organism>
<dbReference type="SMART" id="SM00132">
    <property type="entry name" value="LIM"/>
    <property type="match status" value="2"/>
</dbReference>
<dbReference type="InterPro" id="IPR045218">
    <property type="entry name" value="DA1-like"/>
</dbReference>
<dbReference type="EMBL" id="CP035758">
    <property type="protein sequence ID" value="QBD78892.1"/>
    <property type="molecule type" value="Genomic_DNA"/>
</dbReference>
<keyword evidence="1" id="KW-0479">Metal-binding</keyword>
<dbReference type="GO" id="GO:0046872">
    <property type="term" value="F:metal ion binding"/>
    <property type="evidence" value="ECO:0007669"/>
    <property type="project" value="UniProtKB-KW"/>
</dbReference>
<protein>
    <submittedName>
        <fullName evidence="5">Protein DA1</fullName>
    </submittedName>
</protein>
<dbReference type="Proteomes" id="UP000290365">
    <property type="component" value="Chromosome"/>
</dbReference>
<dbReference type="PANTHER" id="PTHR24209:SF7">
    <property type="entry name" value="PROTEIN DA1-RELATED 2"/>
    <property type="match status" value="1"/>
</dbReference>
<dbReference type="OrthoDB" id="1120323at2"/>
<dbReference type="Pfam" id="PF12315">
    <property type="entry name" value="DA1-like"/>
    <property type="match status" value="1"/>
</dbReference>
<dbReference type="FunFam" id="2.10.110.10:FF:000009">
    <property type="entry name" value="Paxillin isoform 1"/>
    <property type="match status" value="1"/>
</dbReference>
<keyword evidence="3" id="KW-0440">LIM domain</keyword>
<dbReference type="CDD" id="cd09396">
    <property type="entry name" value="LIM_DA1"/>
    <property type="match status" value="1"/>
</dbReference>
<dbReference type="GO" id="GO:0043130">
    <property type="term" value="F:ubiquitin binding"/>
    <property type="evidence" value="ECO:0007669"/>
    <property type="project" value="TreeGrafter"/>
</dbReference>
<sequence>MFFEQFANREVTEMAMPARPICKKCGQPIYGRYLTTLGAQWHPEHFICAGCGLPIREQGFQVHAQQPYHETCYINQVLPRCAVCGQPIQGRAISIQGDTRSYHPACYAEHAASRCAYCHKPLLNGYRVDYWGTKYCDEHEKQYPHCVYCSRLVPPQQQRPGEQEVRCTLCRSEAIETVDEARPIYMRVRQWVGAQGLRYNNLPLSLELCGPEKLATYFPNQARKHLGATLSASSTFGEQILSTEVTGVAVLQGLPSSLFAGVAIHELGHVWLIVHGIEHLPTWAVEGFCELLAYRYYRELNSLENRYQAEQIERNPDPIYGEGFRRVRARAEALGFPRFLEQLRTTKRLT</sequence>
<dbReference type="Gene3D" id="2.10.110.10">
    <property type="entry name" value="Cysteine Rich Protein"/>
    <property type="match status" value="2"/>
</dbReference>
<accession>A0A4P6JUC4</accession>
<keyword evidence="6" id="KW-1185">Reference proteome</keyword>
<dbReference type="PROSITE" id="PS50023">
    <property type="entry name" value="LIM_DOMAIN_2"/>
    <property type="match status" value="1"/>
</dbReference>